<dbReference type="SUPFAM" id="SSF48371">
    <property type="entry name" value="ARM repeat"/>
    <property type="match status" value="1"/>
</dbReference>
<protein>
    <recommendedName>
        <fullName evidence="11">Tudor domain-containing protein</fullName>
    </recommendedName>
</protein>
<dbReference type="OrthoDB" id="200660at2759"/>
<dbReference type="GO" id="GO:0005634">
    <property type="term" value="C:nucleus"/>
    <property type="evidence" value="ECO:0007669"/>
    <property type="project" value="UniProtKB-SubCell"/>
</dbReference>
<feature type="compositionally biased region" description="Basic and acidic residues" evidence="8">
    <location>
        <begin position="356"/>
        <end position="367"/>
    </location>
</feature>
<feature type="region of interest" description="Disordered" evidence="8">
    <location>
        <begin position="324"/>
        <end position="384"/>
    </location>
</feature>
<feature type="compositionally biased region" description="Basic and acidic residues" evidence="8">
    <location>
        <begin position="452"/>
        <end position="478"/>
    </location>
</feature>
<organism evidence="9 10">
    <name type="scientific">Turnera subulata</name>
    <dbReference type="NCBI Taxonomy" id="218843"/>
    <lineage>
        <taxon>Eukaryota</taxon>
        <taxon>Viridiplantae</taxon>
        <taxon>Streptophyta</taxon>
        <taxon>Embryophyta</taxon>
        <taxon>Tracheophyta</taxon>
        <taxon>Spermatophyta</taxon>
        <taxon>Magnoliopsida</taxon>
        <taxon>eudicotyledons</taxon>
        <taxon>Gunneridae</taxon>
        <taxon>Pentapetalae</taxon>
        <taxon>rosids</taxon>
        <taxon>fabids</taxon>
        <taxon>Malpighiales</taxon>
        <taxon>Passifloraceae</taxon>
        <taxon>Turnera</taxon>
    </lineage>
</organism>
<feature type="compositionally biased region" description="Basic and acidic residues" evidence="8">
    <location>
        <begin position="708"/>
        <end position="733"/>
    </location>
</feature>
<feature type="region of interest" description="Disordered" evidence="8">
    <location>
        <begin position="641"/>
        <end position="776"/>
    </location>
</feature>
<evidence type="ECO:0000256" key="4">
    <source>
        <dbReference type="ARBA" id="ARBA00022776"/>
    </source>
</evidence>
<keyword evidence="4" id="KW-0498">Mitosis</keyword>
<keyword evidence="10" id="KW-1185">Reference proteome</keyword>
<evidence type="ECO:0000256" key="2">
    <source>
        <dbReference type="ARBA" id="ARBA00022618"/>
    </source>
</evidence>
<keyword evidence="6" id="KW-0539">Nucleus</keyword>
<gene>
    <name evidence="9" type="ORF">Tsubulata_038176</name>
</gene>
<keyword evidence="3" id="KW-0227">DNA damage</keyword>
<dbReference type="GO" id="GO:0006281">
    <property type="term" value="P:DNA repair"/>
    <property type="evidence" value="ECO:0007669"/>
    <property type="project" value="UniProtKB-KW"/>
</dbReference>
<dbReference type="GO" id="GO:0051301">
    <property type="term" value="P:cell division"/>
    <property type="evidence" value="ECO:0007669"/>
    <property type="project" value="UniProtKB-KW"/>
</dbReference>
<comment type="subcellular location">
    <subcellularLocation>
        <location evidence="1">Nucleus</location>
    </subcellularLocation>
</comment>
<reference evidence="9" key="1">
    <citation type="submission" date="2022-02" db="EMBL/GenBank/DDBJ databases">
        <authorList>
            <person name="Henning P.M."/>
            <person name="McCubbin A.G."/>
            <person name="Shore J.S."/>
        </authorList>
    </citation>
    <scope>NUCLEOTIDE SEQUENCE</scope>
    <source>
        <strain evidence="9">F60SS</strain>
        <tissue evidence="9">Leaves</tissue>
    </source>
</reference>
<dbReference type="PANTHER" id="PTHR12663:SF69">
    <property type="entry name" value="SISTER CHROMATID COHESION PROTEIN PDS5 HOMOLOG E"/>
    <property type="match status" value="1"/>
</dbReference>
<sequence length="776" mass="84761">MVLEMAVSDVELEVQLKEAGNKLLYPPSSSHELNVEHLLINVEQAPSRSMQDALLPPMKALISSALLSHSDADVKVSVASCVSEITRITAPDAPYNDEQMKVYFEFVVEALESLSHASSFCYKKSISILETIAKVRSNHPHSVFLAMEAIMTMVIDQSEEISFDLLTPLLASTRNQSQSVSPMAWKLGVKVMSNCAAKLRSSLKKAVESTGVDISEYAPIVATICQDETFILKDEPANGSGGLSITERPSADAACPREVLELTGAIPISTVKNGTALTRNDCTSIIDDCTKVQNCSLAPHSKSTAALAIAYPQVRTEIEPEMVPRKRGRKPNSLMNPEEGYYPSWHSAGSKTGKMPLDRKPYDREIGDSPSETLTRKVDPSSGHMNVMECVGSPPKSGGEDLVHYPLSLKQTLPVGSDTRRRPPKKKVSIMDQDTERSPSSSPKVEILGGQVEKKNSESDDGSFRKQSKERYTSEAKTKNGLATSNFEDLSQTSGYVVSKTGVPSRLQRKRHRSNVVVVGSSTEGSSLAEIGVKRSSINSTIDEHVTEASGGKKSQISNRDGGCLEETPKPAHKRQRTPRKEVVSEIPDLGEELIGCRINVWWPLDRRFYEGILYADGDVEILNLRKQRFELIDDDISAKEHKDTHLTDPDASSNVLKNVKRKAKAEPTRSQKTDSSSKRNRATITSETNTRRSGRRPADGAVNKKTTAIDRVMDDSLGNEHKSTAGKVKAEIPSDSEETESMTSIPSIQKTTEGGDEFAGINSKASSDSTTPSKD</sequence>
<keyword evidence="5" id="KW-0234">DNA repair</keyword>
<dbReference type="GO" id="GO:0007064">
    <property type="term" value="P:mitotic sister chromatid cohesion"/>
    <property type="evidence" value="ECO:0007669"/>
    <property type="project" value="InterPro"/>
</dbReference>
<evidence type="ECO:0000313" key="9">
    <source>
        <dbReference type="EMBL" id="KAJ4837482.1"/>
    </source>
</evidence>
<feature type="compositionally biased region" description="Polar residues" evidence="8">
    <location>
        <begin position="742"/>
        <end position="753"/>
    </location>
</feature>
<proteinExistence type="predicted"/>
<dbReference type="GO" id="GO:0000785">
    <property type="term" value="C:chromatin"/>
    <property type="evidence" value="ECO:0007669"/>
    <property type="project" value="TreeGrafter"/>
</dbReference>
<dbReference type="Pfam" id="PF20168">
    <property type="entry name" value="PDS5"/>
    <property type="match status" value="1"/>
</dbReference>
<dbReference type="Proteomes" id="UP001141552">
    <property type="component" value="Unassembled WGS sequence"/>
</dbReference>
<dbReference type="GO" id="GO:0035825">
    <property type="term" value="P:homologous recombination"/>
    <property type="evidence" value="ECO:0007669"/>
    <property type="project" value="UniProtKB-ARBA"/>
</dbReference>
<feature type="compositionally biased region" description="Basic and acidic residues" evidence="8">
    <location>
        <begin position="665"/>
        <end position="678"/>
    </location>
</feature>
<feature type="region of interest" description="Disordered" evidence="8">
    <location>
        <begin position="545"/>
        <end position="582"/>
    </location>
</feature>
<name>A0A9Q0JDR2_9ROSI</name>
<evidence type="ECO:0000256" key="1">
    <source>
        <dbReference type="ARBA" id="ARBA00004123"/>
    </source>
</evidence>
<feature type="region of interest" description="Disordered" evidence="8">
    <location>
        <begin position="408"/>
        <end position="478"/>
    </location>
</feature>
<keyword evidence="7" id="KW-0131">Cell cycle</keyword>
<keyword evidence="2" id="KW-0132">Cell division</keyword>
<evidence type="ECO:0000256" key="8">
    <source>
        <dbReference type="SAM" id="MobiDB-lite"/>
    </source>
</evidence>
<feature type="compositionally biased region" description="Polar residues" evidence="8">
    <location>
        <begin position="764"/>
        <end position="776"/>
    </location>
</feature>
<evidence type="ECO:0000256" key="3">
    <source>
        <dbReference type="ARBA" id="ARBA00022763"/>
    </source>
</evidence>
<dbReference type="EMBL" id="JAKUCV010003830">
    <property type="protein sequence ID" value="KAJ4837482.1"/>
    <property type="molecule type" value="Genomic_DNA"/>
</dbReference>
<evidence type="ECO:0000256" key="7">
    <source>
        <dbReference type="ARBA" id="ARBA00023306"/>
    </source>
</evidence>
<evidence type="ECO:0000256" key="6">
    <source>
        <dbReference type="ARBA" id="ARBA00023242"/>
    </source>
</evidence>
<reference evidence="9" key="2">
    <citation type="journal article" date="2023" name="Plants (Basel)">
        <title>Annotation of the Turnera subulata (Passifloraceae) Draft Genome Reveals the S-Locus Evolved after the Divergence of Turneroideae from Passifloroideae in a Stepwise Manner.</title>
        <authorList>
            <person name="Henning P.M."/>
            <person name="Roalson E.H."/>
            <person name="Mir W."/>
            <person name="McCubbin A.G."/>
            <person name="Shore J.S."/>
        </authorList>
    </citation>
    <scope>NUCLEOTIDE SEQUENCE</scope>
    <source>
        <strain evidence="9">F60SS</strain>
    </source>
</reference>
<evidence type="ECO:0000256" key="5">
    <source>
        <dbReference type="ARBA" id="ARBA00023204"/>
    </source>
</evidence>
<dbReference type="InterPro" id="IPR039776">
    <property type="entry name" value="Pds5"/>
</dbReference>
<dbReference type="AlphaFoldDB" id="A0A9Q0JDR2"/>
<evidence type="ECO:0000313" key="10">
    <source>
        <dbReference type="Proteomes" id="UP001141552"/>
    </source>
</evidence>
<accession>A0A9Q0JDR2</accession>
<evidence type="ECO:0008006" key="11">
    <source>
        <dbReference type="Google" id="ProtNLM"/>
    </source>
</evidence>
<dbReference type="InterPro" id="IPR016024">
    <property type="entry name" value="ARM-type_fold"/>
</dbReference>
<dbReference type="PANTHER" id="PTHR12663">
    <property type="entry name" value="ANDROGEN INDUCED INHIBITOR OF PROLIFERATION AS3 / PDS5-RELATED"/>
    <property type="match status" value="1"/>
</dbReference>
<comment type="caution">
    <text evidence="9">The sequence shown here is derived from an EMBL/GenBank/DDBJ whole genome shotgun (WGS) entry which is preliminary data.</text>
</comment>